<evidence type="ECO:0000256" key="2">
    <source>
        <dbReference type="ARBA" id="ARBA00022490"/>
    </source>
</evidence>
<dbReference type="AlphaFoldDB" id="A0A1E8GLG0"/>
<dbReference type="InterPro" id="IPR006495">
    <property type="entry name" value="CitD"/>
</dbReference>
<dbReference type="NCBIfam" id="TIGR01608">
    <property type="entry name" value="citD"/>
    <property type="match status" value="1"/>
</dbReference>
<name>A0A1E8GLG0_9LACT</name>
<evidence type="ECO:0000256" key="4">
    <source>
        <dbReference type="HAMAP-Rule" id="MF_00805"/>
    </source>
</evidence>
<accession>A0A1E8GLG0</accession>
<dbReference type="HAMAP" id="MF_00805">
    <property type="entry name" value="CitD"/>
    <property type="match status" value="1"/>
</dbReference>
<comment type="function">
    <text evidence="4">Covalent carrier of the coenzyme of citrate lyase.</text>
</comment>
<comment type="caution">
    <text evidence="6">The sequence shown here is derived from an EMBL/GenBank/DDBJ whole genome shotgun (WGS) entry which is preliminary data.</text>
</comment>
<dbReference type="PIRSF" id="PIRSF002736">
    <property type="entry name" value="Citrt_lyas_gamma"/>
    <property type="match status" value="1"/>
</dbReference>
<sequence>MEIKHTAVSGTVESSDIMITIAPNDTHEIKIDLESSVEKQFGNQIRKVIKDTLANLGVDSVDVTAVDKGALDCTVQARTINAVHRAADVDAYDWKEIDSWNA</sequence>
<evidence type="ECO:0000313" key="7">
    <source>
        <dbReference type="Proteomes" id="UP000178622"/>
    </source>
</evidence>
<dbReference type="GO" id="GO:0016829">
    <property type="term" value="F:lyase activity"/>
    <property type="evidence" value="ECO:0007669"/>
    <property type="project" value="UniProtKB-KW"/>
</dbReference>
<keyword evidence="6" id="KW-0456">Lyase</keyword>
<evidence type="ECO:0000256" key="5">
    <source>
        <dbReference type="PIRSR" id="PIRSR002736-50"/>
    </source>
</evidence>
<reference evidence="7" key="1">
    <citation type="submission" date="2016-09" db="EMBL/GenBank/DDBJ databases">
        <title>Draft genome sequence of a novel species of the family Streptococcaceae isolated from flowers.</title>
        <authorList>
            <person name="Chuah L.-O."/>
            <person name="Yap K.-P."/>
            <person name="Thong K.L."/>
            <person name="Liong M.T."/>
            <person name="Ahmad R."/>
            <person name="Rusul G."/>
        </authorList>
    </citation>
    <scope>NUCLEOTIDE SEQUENCE [LARGE SCALE GENOMIC DNA]</scope>
    <source>
        <strain evidence="7">DF1</strain>
    </source>
</reference>
<comment type="subcellular location">
    <subcellularLocation>
        <location evidence="1 4">Cytoplasm</location>
    </subcellularLocation>
</comment>
<evidence type="ECO:0000256" key="1">
    <source>
        <dbReference type="ARBA" id="ARBA00004496"/>
    </source>
</evidence>
<protein>
    <recommendedName>
        <fullName evidence="4">Citrate lyase acyl carrier protein</fullName>
    </recommendedName>
    <alternativeName>
        <fullName evidence="4">Citrate lyase gamma chain</fullName>
    </alternativeName>
</protein>
<keyword evidence="7" id="KW-1185">Reference proteome</keyword>
<dbReference type="GO" id="GO:0005737">
    <property type="term" value="C:cytoplasm"/>
    <property type="evidence" value="ECO:0007669"/>
    <property type="project" value="UniProtKB-SubCell"/>
</dbReference>
<comment type="similarity">
    <text evidence="4">Belongs to the CitD family.</text>
</comment>
<organism evidence="6 7">
    <name type="scientific">Floricoccus tropicus</name>
    <dbReference type="NCBI Taxonomy" id="1859473"/>
    <lineage>
        <taxon>Bacteria</taxon>
        <taxon>Bacillati</taxon>
        <taxon>Bacillota</taxon>
        <taxon>Bacilli</taxon>
        <taxon>Lactobacillales</taxon>
        <taxon>Streptococcaceae</taxon>
        <taxon>Floricoccus</taxon>
    </lineage>
</organism>
<keyword evidence="2 4" id="KW-0963">Cytoplasm</keyword>
<evidence type="ECO:0000313" key="6">
    <source>
        <dbReference type="EMBL" id="OFI48358.1"/>
    </source>
</evidence>
<dbReference type="NCBIfam" id="NF009726">
    <property type="entry name" value="PRK13253.1"/>
    <property type="match status" value="1"/>
</dbReference>
<gene>
    <name evidence="4" type="primary">citD</name>
    <name evidence="6" type="ORF">BG261_08740</name>
</gene>
<dbReference type="Pfam" id="PF06857">
    <property type="entry name" value="ACP"/>
    <property type="match status" value="1"/>
</dbReference>
<keyword evidence="3 4" id="KW-0597">Phosphoprotein</keyword>
<dbReference type="InterPro" id="IPR023439">
    <property type="entry name" value="Mal_deCO2ase/Cit_lyase_ACP"/>
</dbReference>
<dbReference type="OrthoDB" id="1120942at2"/>
<dbReference type="STRING" id="1859473.BG261_08740"/>
<dbReference type="Proteomes" id="UP000178622">
    <property type="component" value="Unassembled WGS sequence"/>
</dbReference>
<feature type="modified residue" description="O-(phosphoribosyl dephospho-coenzyme A)serine" evidence="4 5">
    <location>
        <position position="14"/>
    </location>
</feature>
<dbReference type="RefSeq" id="WP_070788423.1">
    <property type="nucleotide sequence ID" value="NZ_MKIR01000026.1"/>
</dbReference>
<dbReference type="EMBL" id="MKIR01000026">
    <property type="protein sequence ID" value="OFI48358.1"/>
    <property type="molecule type" value="Genomic_DNA"/>
</dbReference>
<comment type="subunit">
    <text evidence="4">Oligomer with a subunit composition of (alpha,beta,gamma)6.</text>
</comment>
<proteinExistence type="inferred from homology"/>
<evidence type="ECO:0000256" key="3">
    <source>
        <dbReference type="ARBA" id="ARBA00022553"/>
    </source>
</evidence>